<reference evidence="1 2" key="1">
    <citation type="submission" date="2023-06" db="EMBL/GenBank/DDBJ databases">
        <title>Aquibacillus rhizosphaerae LR5S19.</title>
        <authorList>
            <person name="Sun J.-Q."/>
        </authorList>
    </citation>
    <scope>NUCLEOTIDE SEQUENCE [LARGE SCALE GENOMIC DNA]</scope>
    <source>
        <strain evidence="1 2">LR5S19</strain>
    </source>
</reference>
<dbReference type="Pfam" id="PF06338">
    <property type="entry name" value="ComK"/>
    <property type="match status" value="1"/>
</dbReference>
<proteinExistence type="predicted"/>
<dbReference type="EMBL" id="JASTZU010000045">
    <property type="protein sequence ID" value="MDL4841733.1"/>
    <property type="molecule type" value="Genomic_DNA"/>
</dbReference>
<dbReference type="RefSeq" id="WP_285933019.1">
    <property type="nucleotide sequence ID" value="NZ_JASTZU010000045.1"/>
</dbReference>
<organism evidence="1 2">
    <name type="scientific">Aquibacillus rhizosphaerae</name>
    <dbReference type="NCBI Taxonomy" id="3051431"/>
    <lineage>
        <taxon>Bacteria</taxon>
        <taxon>Bacillati</taxon>
        <taxon>Bacillota</taxon>
        <taxon>Bacilli</taxon>
        <taxon>Bacillales</taxon>
        <taxon>Bacillaceae</taxon>
        <taxon>Aquibacillus</taxon>
    </lineage>
</organism>
<gene>
    <name evidence="1" type="ORF">QQS35_14935</name>
</gene>
<protein>
    <submittedName>
        <fullName evidence="1">Competence protein ComK</fullName>
    </submittedName>
</protein>
<accession>A0ABT7L787</accession>
<sequence>MSEIVSNYHVNEHTMALLPATNFEYDTKVLESNRQLFVKKTPIHLIKSACLNGCSTYDGRRSAVTYQTGAQRKVPIPISPSKNLFTFPTCSPNEFNCHWIFYNHVHSIIPYHASHKSVVKSMIIFKNGQKLAMTESYYLLEKQMQRTAVCILQYASFQHQRFMI</sequence>
<name>A0ABT7L787_9BACI</name>
<dbReference type="InterPro" id="IPR010461">
    <property type="entry name" value="ComK"/>
</dbReference>
<evidence type="ECO:0000313" key="1">
    <source>
        <dbReference type="EMBL" id="MDL4841733.1"/>
    </source>
</evidence>
<comment type="caution">
    <text evidence="1">The sequence shown here is derived from an EMBL/GenBank/DDBJ whole genome shotgun (WGS) entry which is preliminary data.</text>
</comment>
<dbReference type="Proteomes" id="UP001235343">
    <property type="component" value="Unassembled WGS sequence"/>
</dbReference>
<keyword evidence="2" id="KW-1185">Reference proteome</keyword>
<evidence type="ECO:0000313" key="2">
    <source>
        <dbReference type="Proteomes" id="UP001235343"/>
    </source>
</evidence>